<organism evidence="1 2">
    <name type="scientific">Xenoophorus captivus</name>
    <dbReference type="NCBI Taxonomy" id="1517983"/>
    <lineage>
        <taxon>Eukaryota</taxon>
        <taxon>Metazoa</taxon>
        <taxon>Chordata</taxon>
        <taxon>Craniata</taxon>
        <taxon>Vertebrata</taxon>
        <taxon>Euteleostomi</taxon>
        <taxon>Actinopterygii</taxon>
        <taxon>Neopterygii</taxon>
        <taxon>Teleostei</taxon>
        <taxon>Neoteleostei</taxon>
        <taxon>Acanthomorphata</taxon>
        <taxon>Ovalentaria</taxon>
        <taxon>Atherinomorphae</taxon>
        <taxon>Cyprinodontiformes</taxon>
        <taxon>Goodeidae</taxon>
        <taxon>Xenoophorus</taxon>
    </lineage>
</organism>
<gene>
    <name evidence="1" type="ORF">XENOCAPTIV_029668</name>
</gene>
<protein>
    <submittedName>
        <fullName evidence="1">Uncharacterized protein</fullName>
    </submittedName>
</protein>
<dbReference type="Proteomes" id="UP001434883">
    <property type="component" value="Unassembled WGS sequence"/>
</dbReference>
<proteinExistence type="predicted"/>
<dbReference type="EMBL" id="JAHRIN010059690">
    <property type="protein sequence ID" value="MEQ2212354.1"/>
    <property type="molecule type" value="Genomic_DNA"/>
</dbReference>
<keyword evidence="2" id="KW-1185">Reference proteome</keyword>
<comment type="caution">
    <text evidence="1">The sequence shown here is derived from an EMBL/GenBank/DDBJ whole genome shotgun (WGS) entry which is preliminary data.</text>
</comment>
<reference evidence="1 2" key="1">
    <citation type="submission" date="2021-06" db="EMBL/GenBank/DDBJ databases">
        <authorList>
            <person name="Palmer J.M."/>
        </authorList>
    </citation>
    <scope>NUCLEOTIDE SEQUENCE [LARGE SCALE GENOMIC DNA]</scope>
    <source>
        <strain evidence="1 2">XC_2019</strain>
        <tissue evidence="1">Muscle</tissue>
    </source>
</reference>
<name>A0ABV0RWJ4_9TELE</name>
<accession>A0ABV0RWJ4</accession>
<evidence type="ECO:0000313" key="2">
    <source>
        <dbReference type="Proteomes" id="UP001434883"/>
    </source>
</evidence>
<evidence type="ECO:0000313" key="1">
    <source>
        <dbReference type="EMBL" id="MEQ2212354.1"/>
    </source>
</evidence>
<sequence length="116" mass="12747">MDLQTYWDTHNKGEKVGVDGRKEEGGVGTTCGNAEYCEFDVGMGPFDFNQQPVFLAAAGGLKRSVEVCASLCVTGAKRGRKEALLNRMLVTTLCFEKTGYNKVWLLNSTVKIMMVN</sequence>